<sequence>MNLKKWLNKITKDNNHKIHTDKKNIINLAIVFLMGVLIIAAVSLFSDYGKNTSSSTSSSNINGDNGQSNGGNQNQSQSEASQNGSDNYEKSIQDNLKNTLEQIDGVGKVEVMVSFESGEENVPAVNINDSTNTTEEKDNSGGTRNTTQKNNGSTVVTTNDGSKSEPLILKTYNPKVMGVCVVAEGAEDKVTELRISKAVTDLFGISQDKVNVYPMKK</sequence>
<feature type="transmembrane region" description="Helical" evidence="2">
    <location>
        <begin position="25"/>
        <end position="45"/>
    </location>
</feature>
<keyword evidence="4" id="KW-1185">Reference proteome</keyword>
<dbReference type="EMBL" id="JAJJPB010000002">
    <property type="protein sequence ID" value="MCC9294053.1"/>
    <property type="molecule type" value="Genomic_DNA"/>
</dbReference>
<keyword evidence="2" id="KW-0472">Membrane</keyword>
<dbReference type="NCBIfam" id="TIGR02830">
    <property type="entry name" value="spore_III_AG"/>
    <property type="match status" value="1"/>
</dbReference>
<comment type="caution">
    <text evidence="3">The sequence shown here is derived from an EMBL/GenBank/DDBJ whole genome shotgun (WGS) entry which is preliminary data.</text>
</comment>
<keyword evidence="2" id="KW-0812">Transmembrane</keyword>
<organism evidence="3 4">
    <name type="scientific">Clostridium aromativorans</name>
    <dbReference type="NCBI Taxonomy" id="2836848"/>
    <lineage>
        <taxon>Bacteria</taxon>
        <taxon>Bacillati</taxon>
        <taxon>Bacillota</taxon>
        <taxon>Clostridia</taxon>
        <taxon>Eubacteriales</taxon>
        <taxon>Clostridiaceae</taxon>
        <taxon>Clostridium</taxon>
    </lineage>
</organism>
<gene>
    <name evidence="3" type="primary">spoIIIAG</name>
    <name evidence="3" type="ORF">LN736_04105</name>
</gene>
<feature type="compositionally biased region" description="Polar residues" evidence="1">
    <location>
        <begin position="140"/>
        <end position="161"/>
    </location>
</feature>
<evidence type="ECO:0000313" key="3">
    <source>
        <dbReference type="EMBL" id="MCC9294053.1"/>
    </source>
</evidence>
<feature type="region of interest" description="Disordered" evidence="1">
    <location>
        <begin position="52"/>
        <end position="90"/>
    </location>
</feature>
<feature type="region of interest" description="Disordered" evidence="1">
    <location>
        <begin position="120"/>
        <end position="162"/>
    </location>
</feature>
<keyword evidence="2" id="KW-1133">Transmembrane helix</keyword>
<proteinExistence type="predicted"/>
<feature type="compositionally biased region" description="Low complexity" evidence="1">
    <location>
        <begin position="52"/>
        <end position="85"/>
    </location>
</feature>
<evidence type="ECO:0000313" key="4">
    <source>
        <dbReference type="Proteomes" id="UP001165422"/>
    </source>
</evidence>
<dbReference type="InterPro" id="IPR014195">
    <property type="entry name" value="Spore_III_AG"/>
</dbReference>
<evidence type="ECO:0000256" key="1">
    <source>
        <dbReference type="SAM" id="MobiDB-lite"/>
    </source>
</evidence>
<protein>
    <submittedName>
        <fullName evidence="3">Stage III sporulation protein AG</fullName>
    </submittedName>
</protein>
<dbReference type="RefSeq" id="WP_150356517.1">
    <property type="nucleotide sequence ID" value="NZ_JAJJPB010000002.1"/>
</dbReference>
<reference evidence="3" key="1">
    <citation type="submission" date="2021-11" db="EMBL/GenBank/DDBJ databases">
        <authorList>
            <person name="Qingchun L."/>
            <person name="Dong Z."/>
            <person name="Zongwei Q."/>
            <person name="Jia Z."/>
            <person name="Duotao L."/>
        </authorList>
    </citation>
    <scope>NUCLEOTIDE SEQUENCE</scope>
    <source>
        <strain evidence="3">WLY-B-L2</strain>
    </source>
</reference>
<name>A0ABS8N2N7_9CLOT</name>
<evidence type="ECO:0000256" key="2">
    <source>
        <dbReference type="SAM" id="Phobius"/>
    </source>
</evidence>
<accession>A0ABS8N2N7</accession>
<dbReference type="Proteomes" id="UP001165422">
    <property type="component" value="Unassembled WGS sequence"/>
</dbReference>